<name>S6AFT4_SULDS</name>
<dbReference type="EMBL" id="AP013066">
    <property type="protein sequence ID" value="BAN34771.1"/>
    <property type="molecule type" value="Genomic_DNA"/>
</dbReference>
<accession>S6AFT4</accession>
<evidence type="ECO:0000313" key="1">
    <source>
        <dbReference type="EMBL" id="BAN34771.1"/>
    </source>
</evidence>
<proteinExistence type="predicted"/>
<organism evidence="1 2">
    <name type="scientific">Sulfuricella denitrificans (strain DSM 22764 / NBRC 105220 / skB26)</name>
    <dbReference type="NCBI Taxonomy" id="1163617"/>
    <lineage>
        <taxon>Bacteria</taxon>
        <taxon>Pseudomonadati</taxon>
        <taxon>Pseudomonadota</taxon>
        <taxon>Betaproteobacteria</taxon>
        <taxon>Nitrosomonadales</taxon>
        <taxon>Sulfuricellaceae</taxon>
        <taxon>Sulfuricella</taxon>
    </lineage>
</organism>
<dbReference type="STRING" id="1163617.SCD_n00930"/>
<dbReference type="KEGG" id="sdr:SCD_n00930"/>
<dbReference type="eggNOG" id="ENOG503363P">
    <property type="taxonomic scope" value="Bacteria"/>
</dbReference>
<keyword evidence="2" id="KW-1185">Reference proteome</keyword>
<dbReference type="HOGENOM" id="CLU_2526561_0_0_4"/>
<sequence length="79" mass="9488">MNNLKKLEKRILKTPDDLASQVFRELIKALDQKECFNLATIYDLDYDDFQLVLDVLKDWRLDRYAKTRKRLKALPDTQE</sequence>
<gene>
    <name evidence="1" type="ORF">SCD_n00930</name>
</gene>
<evidence type="ECO:0000313" key="2">
    <source>
        <dbReference type="Proteomes" id="UP000015559"/>
    </source>
</evidence>
<dbReference type="OrthoDB" id="8857527at2"/>
<reference evidence="1 2" key="1">
    <citation type="journal article" date="2012" name="Appl. Environ. Microbiol.">
        <title>Draft genome sequence of a psychrotolerant sulfur-oxidizing bacterium, Sulfuricella denitrificans skB26, and proteomic insights into cold adaptation.</title>
        <authorList>
            <person name="Watanabe T."/>
            <person name="Kojima H."/>
            <person name="Fukui M."/>
        </authorList>
    </citation>
    <scope>NUCLEOTIDE SEQUENCE [LARGE SCALE GENOMIC DNA]</scope>
    <source>
        <strain evidence="2">skB26</strain>
    </source>
</reference>
<dbReference type="AlphaFoldDB" id="S6AFT4"/>
<dbReference type="Proteomes" id="UP000015559">
    <property type="component" value="Chromosome"/>
</dbReference>
<dbReference type="RefSeq" id="WP_009206281.1">
    <property type="nucleotide sequence ID" value="NC_022357.1"/>
</dbReference>
<protein>
    <submittedName>
        <fullName evidence="1">Uncharacterized protein</fullName>
    </submittedName>
</protein>